<proteinExistence type="predicted"/>
<sequence>MLAQSPRSTPLPTPHLTVLNTYLKPKLLTRLEKRVRRNTVVALKELGQQIQETKCRRERLLKDSRQLLEEKYRVWAENQLFMGYLRQNSEWCEKKREALWRQCAQECGEIERRRQELASRNAQRNAALQAQLLWGRKTQEDLKQQLQALRTIFKVKERQDMKMQALEKEKEKIRSETAAKDQEAHMQFLQEKALMEKELEELHLMQLGKISAKGLRRKHQALALACKQAHFEFCGSLHRENQQLRKELQQLSQEYRVVEAVRSQLEKQQQLVKEEQWYLEALIRGRQRLQAGRERMANPVITHASRKGRYKDHAEQQIKNKFKLTATVSD</sequence>
<protein>
    <submittedName>
        <fullName evidence="4">Ccdc121 protein</fullName>
    </submittedName>
</protein>
<evidence type="ECO:0000259" key="3">
    <source>
        <dbReference type="Pfam" id="PF14988"/>
    </source>
</evidence>
<dbReference type="EMBL" id="CALSGD010001417">
    <property type="protein sequence ID" value="CAH6789606.1"/>
    <property type="molecule type" value="Genomic_DNA"/>
</dbReference>
<feature type="coiled-coil region" evidence="2">
    <location>
        <begin position="234"/>
        <end position="268"/>
    </location>
</feature>
<dbReference type="PANTHER" id="PTHR14845:SF3">
    <property type="entry name" value="COILED-COIL DOMAIN CONTAINING 121, RETROGENE 1"/>
    <property type="match status" value="1"/>
</dbReference>
<feature type="coiled-coil region" evidence="2">
    <location>
        <begin position="43"/>
        <end position="70"/>
    </location>
</feature>
<gene>
    <name evidence="4" type="primary">Ccdc121</name>
    <name evidence="4" type="ORF">PHOROB_LOCUS7094</name>
</gene>
<evidence type="ECO:0000313" key="5">
    <source>
        <dbReference type="Proteomes" id="UP001152836"/>
    </source>
</evidence>
<name>A0AAU9ZA73_PHORO</name>
<keyword evidence="1 2" id="KW-0175">Coiled coil</keyword>
<evidence type="ECO:0000313" key="4">
    <source>
        <dbReference type="EMBL" id="CAH6789606.1"/>
    </source>
</evidence>
<evidence type="ECO:0000256" key="1">
    <source>
        <dbReference type="ARBA" id="ARBA00023054"/>
    </source>
</evidence>
<evidence type="ECO:0000256" key="2">
    <source>
        <dbReference type="SAM" id="Coils"/>
    </source>
</evidence>
<dbReference type="AlphaFoldDB" id="A0AAU9ZA73"/>
<comment type="caution">
    <text evidence="4">The sequence shown here is derived from an EMBL/GenBank/DDBJ whole genome shotgun (WGS) entry which is preliminary data.</text>
</comment>
<dbReference type="PANTHER" id="PTHR14845">
    <property type="entry name" value="COILED-COIL DOMAIN-CONTAINING 166"/>
    <property type="match status" value="1"/>
</dbReference>
<feature type="coiled-coil region" evidence="2">
    <location>
        <begin position="139"/>
        <end position="183"/>
    </location>
</feature>
<dbReference type="Pfam" id="PF14988">
    <property type="entry name" value="DUF4515"/>
    <property type="match status" value="1"/>
</dbReference>
<accession>A0AAU9ZA73</accession>
<organism evidence="4 5">
    <name type="scientific">Phodopus roborovskii</name>
    <name type="common">Roborovski's desert hamster</name>
    <name type="synonym">Cricetulus roborovskii</name>
    <dbReference type="NCBI Taxonomy" id="109678"/>
    <lineage>
        <taxon>Eukaryota</taxon>
        <taxon>Metazoa</taxon>
        <taxon>Chordata</taxon>
        <taxon>Craniata</taxon>
        <taxon>Vertebrata</taxon>
        <taxon>Euteleostomi</taxon>
        <taxon>Mammalia</taxon>
        <taxon>Eutheria</taxon>
        <taxon>Euarchontoglires</taxon>
        <taxon>Glires</taxon>
        <taxon>Rodentia</taxon>
        <taxon>Myomorpha</taxon>
        <taxon>Muroidea</taxon>
        <taxon>Cricetidae</taxon>
        <taxon>Cricetinae</taxon>
        <taxon>Phodopus</taxon>
    </lineage>
</organism>
<dbReference type="InterPro" id="IPR032777">
    <property type="entry name" value="DUF4515"/>
</dbReference>
<reference evidence="4" key="1">
    <citation type="submission" date="2022-06" db="EMBL/GenBank/DDBJ databases">
        <authorList>
            <person name="Andreotti S."/>
            <person name="Wyler E."/>
        </authorList>
    </citation>
    <scope>NUCLEOTIDE SEQUENCE</scope>
</reference>
<keyword evidence="5" id="KW-1185">Reference proteome</keyword>
<feature type="domain" description="DUF4515" evidence="3">
    <location>
        <begin position="77"/>
        <end position="282"/>
    </location>
</feature>
<dbReference type="Proteomes" id="UP001152836">
    <property type="component" value="Unassembled WGS sequence"/>
</dbReference>